<keyword evidence="5" id="KW-1185">Reference proteome</keyword>
<comment type="caution">
    <text evidence="4">The sequence shown here is derived from an EMBL/GenBank/DDBJ whole genome shotgun (WGS) entry which is preliminary data.</text>
</comment>
<evidence type="ECO:0000256" key="2">
    <source>
        <dbReference type="SAM" id="MobiDB-lite"/>
    </source>
</evidence>
<dbReference type="InterPro" id="IPR036034">
    <property type="entry name" value="PDZ_sf"/>
</dbReference>
<evidence type="ECO:0000313" key="5">
    <source>
        <dbReference type="Proteomes" id="UP000481153"/>
    </source>
</evidence>
<organism evidence="4 5">
    <name type="scientific">Aphanomyces euteiches</name>
    <dbReference type="NCBI Taxonomy" id="100861"/>
    <lineage>
        <taxon>Eukaryota</taxon>
        <taxon>Sar</taxon>
        <taxon>Stramenopiles</taxon>
        <taxon>Oomycota</taxon>
        <taxon>Saprolegniomycetes</taxon>
        <taxon>Saprolegniales</taxon>
        <taxon>Verrucalvaceae</taxon>
        <taxon>Aphanomyces</taxon>
    </lineage>
</organism>
<dbReference type="InterPro" id="IPR041489">
    <property type="entry name" value="PDZ_6"/>
</dbReference>
<dbReference type="InterPro" id="IPR001478">
    <property type="entry name" value="PDZ"/>
</dbReference>
<feature type="region of interest" description="Disordered" evidence="2">
    <location>
        <begin position="71"/>
        <end position="91"/>
    </location>
</feature>
<dbReference type="CDD" id="cd00136">
    <property type="entry name" value="PDZ_canonical"/>
    <property type="match status" value="1"/>
</dbReference>
<keyword evidence="1" id="KW-0175">Coiled coil</keyword>
<dbReference type="PROSITE" id="PS50106">
    <property type="entry name" value="PDZ"/>
    <property type="match status" value="1"/>
</dbReference>
<dbReference type="Gene3D" id="2.30.42.10">
    <property type="match status" value="1"/>
</dbReference>
<evidence type="ECO:0000259" key="3">
    <source>
        <dbReference type="PROSITE" id="PS50106"/>
    </source>
</evidence>
<sequence length="512" mass="56312">MSDPFHDDSMLDDALLVDALTAIDYMSTVPKEAISDAVNLELEPTRSELADSADVAPANSLDTTAAATAQLLGEHSSKEETKETKDDMKPESLEADPLALSTDLHDVSTKVEIVPAMEPPKETTRSPYLQVTVTKESGLLGFGVVPVKAMCGIQVSTIQPESSAAKAGLQVGDVLLKLNSKDVSAMPLPSIIQILQAVEPGNALHIFLFRPSIGMPMPKPLATDSLQPPAKKPKTHTPEYLVKKQVETLTKDLQTVTAEKDKLSEKNASLRKKVQQMVISADEARLKIKAEYDQKIASLTAEKTALQTTIATLQAQARLDSRAVFDTTITTDMKVQLDALQRQVAQFEELDKKRKETQKAHFQLELKLADKLRRQLLVLIVDKVSAELKSISQVKAQSSLRNNAFGSTGLPVHVKIQLELIRRIAVQRLFGLRSNLDSLGFPALTPVQVQLNESQLTEIFGKQLVCEERAGLNLVAKAPMDIQYDPTTETLNLQCKWTDQNVIREIARSIRM</sequence>
<dbReference type="EMBL" id="VJMJ01000210">
    <property type="protein sequence ID" value="KAF0726731.1"/>
    <property type="molecule type" value="Genomic_DNA"/>
</dbReference>
<accession>A0A6G0WHU2</accession>
<feature type="domain" description="PDZ" evidence="3">
    <location>
        <begin position="130"/>
        <end position="210"/>
    </location>
</feature>
<evidence type="ECO:0000256" key="1">
    <source>
        <dbReference type="SAM" id="Coils"/>
    </source>
</evidence>
<dbReference type="Pfam" id="PF17820">
    <property type="entry name" value="PDZ_6"/>
    <property type="match status" value="1"/>
</dbReference>
<feature type="coiled-coil region" evidence="1">
    <location>
        <begin position="246"/>
        <end position="360"/>
    </location>
</feature>
<proteinExistence type="predicted"/>
<name>A0A6G0WHU2_9STRA</name>
<evidence type="ECO:0000313" key="4">
    <source>
        <dbReference type="EMBL" id="KAF0726731.1"/>
    </source>
</evidence>
<gene>
    <name evidence="4" type="ORF">Ae201684_015127</name>
</gene>
<reference evidence="4 5" key="1">
    <citation type="submission" date="2019-07" db="EMBL/GenBank/DDBJ databases">
        <title>Genomics analysis of Aphanomyces spp. identifies a new class of oomycete effector associated with host adaptation.</title>
        <authorList>
            <person name="Gaulin E."/>
        </authorList>
    </citation>
    <scope>NUCLEOTIDE SEQUENCE [LARGE SCALE GENOMIC DNA]</scope>
    <source>
        <strain evidence="4 5">ATCC 201684</strain>
    </source>
</reference>
<protein>
    <recommendedName>
        <fullName evidence="3">PDZ domain-containing protein</fullName>
    </recommendedName>
</protein>
<dbReference type="SMART" id="SM00228">
    <property type="entry name" value="PDZ"/>
    <property type="match status" value="1"/>
</dbReference>
<dbReference type="SUPFAM" id="SSF50156">
    <property type="entry name" value="PDZ domain-like"/>
    <property type="match status" value="1"/>
</dbReference>
<dbReference type="VEuPathDB" id="FungiDB:AeMF1_013043"/>
<dbReference type="Proteomes" id="UP000481153">
    <property type="component" value="Unassembled WGS sequence"/>
</dbReference>
<dbReference type="AlphaFoldDB" id="A0A6G0WHU2"/>
<feature type="compositionally biased region" description="Basic and acidic residues" evidence="2">
    <location>
        <begin position="75"/>
        <end position="91"/>
    </location>
</feature>